<proteinExistence type="predicted"/>
<accession>A0A7J8RD93</accession>
<protein>
    <submittedName>
        <fullName evidence="2">Uncharacterized protein</fullName>
    </submittedName>
</protein>
<gene>
    <name evidence="2" type="ORF">Godav_012047</name>
</gene>
<dbReference type="Proteomes" id="UP000593561">
    <property type="component" value="Unassembled WGS sequence"/>
</dbReference>
<dbReference type="AlphaFoldDB" id="A0A7J8RD93"/>
<reference evidence="2 3" key="1">
    <citation type="journal article" date="2019" name="Genome Biol. Evol.">
        <title>Insights into the evolution of the New World diploid cottons (Gossypium, subgenus Houzingenia) based on genome sequencing.</title>
        <authorList>
            <person name="Grover C.E."/>
            <person name="Arick M.A. 2nd"/>
            <person name="Thrash A."/>
            <person name="Conover J.L."/>
            <person name="Sanders W.S."/>
            <person name="Peterson D.G."/>
            <person name="Frelichowski J.E."/>
            <person name="Scheffler J.A."/>
            <person name="Scheffler B.E."/>
            <person name="Wendel J.F."/>
        </authorList>
    </citation>
    <scope>NUCLEOTIDE SEQUENCE [LARGE SCALE GENOMIC DNA]</scope>
    <source>
        <strain evidence="2">27</strain>
        <tissue evidence="2">Leaf</tissue>
    </source>
</reference>
<evidence type="ECO:0000256" key="1">
    <source>
        <dbReference type="SAM" id="MobiDB-lite"/>
    </source>
</evidence>
<organism evidence="2 3">
    <name type="scientific">Gossypium davidsonii</name>
    <name type="common">Davidson's cotton</name>
    <name type="synonym">Gossypium klotzschianum subsp. davidsonii</name>
    <dbReference type="NCBI Taxonomy" id="34287"/>
    <lineage>
        <taxon>Eukaryota</taxon>
        <taxon>Viridiplantae</taxon>
        <taxon>Streptophyta</taxon>
        <taxon>Embryophyta</taxon>
        <taxon>Tracheophyta</taxon>
        <taxon>Spermatophyta</taxon>
        <taxon>Magnoliopsida</taxon>
        <taxon>eudicotyledons</taxon>
        <taxon>Gunneridae</taxon>
        <taxon>Pentapetalae</taxon>
        <taxon>rosids</taxon>
        <taxon>malvids</taxon>
        <taxon>Malvales</taxon>
        <taxon>Malvaceae</taxon>
        <taxon>Malvoideae</taxon>
        <taxon>Gossypium</taxon>
    </lineage>
</organism>
<evidence type="ECO:0000313" key="3">
    <source>
        <dbReference type="Proteomes" id="UP000593561"/>
    </source>
</evidence>
<sequence>MSSWMKFCHKHQGQLMQKMRRHSPSSK</sequence>
<name>A0A7J8RD93_GOSDV</name>
<keyword evidence="3" id="KW-1185">Reference proteome</keyword>
<feature type="compositionally biased region" description="Basic residues" evidence="1">
    <location>
        <begin position="7"/>
        <end position="27"/>
    </location>
</feature>
<dbReference type="EMBL" id="JABFAC010000004">
    <property type="protein sequence ID" value="MBA0611352.1"/>
    <property type="molecule type" value="Genomic_DNA"/>
</dbReference>
<comment type="caution">
    <text evidence="2">The sequence shown here is derived from an EMBL/GenBank/DDBJ whole genome shotgun (WGS) entry which is preliminary data.</text>
</comment>
<evidence type="ECO:0000313" key="2">
    <source>
        <dbReference type="EMBL" id="MBA0611352.1"/>
    </source>
</evidence>
<feature type="region of interest" description="Disordered" evidence="1">
    <location>
        <begin position="1"/>
        <end position="27"/>
    </location>
</feature>